<evidence type="ECO:0000313" key="3">
    <source>
        <dbReference type="Proteomes" id="UP000184073"/>
    </source>
</evidence>
<dbReference type="GeneID" id="63724905"/>
<accession>A0A1L9Q2D8</accession>
<organism evidence="2 3">
    <name type="scientific">Aspergillus versicolor CBS 583.65</name>
    <dbReference type="NCBI Taxonomy" id="1036611"/>
    <lineage>
        <taxon>Eukaryota</taxon>
        <taxon>Fungi</taxon>
        <taxon>Dikarya</taxon>
        <taxon>Ascomycota</taxon>
        <taxon>Pezizomycotina</taxon>
        <taxon>Eurotiomycetes</taxon>
        <taxon>Eurotiomycetidae</taxon>
        <taxon>Eurotiales</taxon>
        <taxon>Aspergillaceae</taxon>
        <taxon>Aspergillus</taxon>
        <taxon>Aspergillus subgen. Nidulantes</taxon>
    </lineage>
</organism>
<dbReference type="VEuPathDB" id="FungiDB:ASPVEDRAFT_203010"/>
<dbReference type="PANTHER" id="PTHR32487">
    <property type="entry name" value="3-OXO-DELTA(4,5)-STEROID 5-BETA-REDUCTASE"/>
    <property type="match status" value="1"/>
</dbReference>
<dbReference type="EMBL" id="KV878138">
    <property type="protein sequence ID" value="OJJ07899.1"/>
    <property type="molecule type" value="Genomic_DNA"/>
</dbReference>
<dbReference type="OrthoDB" id="1731983at2759"/>
<feature type="domain" description="PRISE-like Rossmann-fold" evidence="1">
    <location>
        <begin position="7"/>
        <end position="375"/>
    </location>
</feature>
<proteinExistence type="predicted"/>
<dbReference type="CDD" id="cd08948">
    <property type="entry name" value="5beta-POR_like_SDR_a"/>
    <property type="match status" value="1"/>
</dbReference>
<sequence>MTQGKHALIFGASGISGWSLMKQCLRYPTPTTFARVTGLCNRPVDKKNLFLPDDPRLNIVSGIDLTAPVATVVSELQKKVPNVEDVDVVFFSAYIQTNDHASLLQVNTALLKTAVQAITNASNKVSTIVLQTGGKAYGVEFPDKVAIKPPLHEDLPRIPEPYRSKIFYYAQYDLLKEMSQEPGCTWTFTEIRPDGIGIALYLSLYREVLGKGAKVPFPGEKHGYHATHMDTFQDLLSRLEIYVAVNHEKCGNGSVFNAADGEVVTWAGVWPRICDYFGLVGVEPQEDKLEDKESMQRFVKGHMKEWQGLVDKHGLKKGTVETQNWAHTRFMLVDFDFHREFSMEKARKVGFDETIDTVDGYKIAFDRMVEARVIPRV</sequence>
<dbReference type="Pfam" id="PF22917">
    <property type="entry name" value="PRISE"/>
    <property type="match status" value="1"/>
</dbReference>
<dbReference type="Gene3D" id="3.40.50.720">
    <property type="entry name" value="NAD(P)-binding Rossmann-like Domain"/>
    <property type="match status" value="1"/>
</dbReference>
<dbReference type="STRING" id="1036611.A0A1L9Q2D8"/>
<evidence type="ECO:0000259" key="1">
    <source>
        <dbReference type="Pfam" id="PF22917"/>
    </source>
</evidence>
<dbReference type="Proteomes" id="UP000184073">
    <property type="component" value="Unassembled WGS sequence"/>
</dbReference>
<dbReference type="InterPro" id="IPR036291">
    <property type="entry name" value="NAD(P)-bd_dom_sf"/>
</dbReference>
<dbReference type="SUPFAM" id="SSF51735">
    <property type="entry name" value="NAD(P)-binding Rossmann-fold domains"/>
    <property type="match status" value="1"/>
</dbReference>
<gene>
    <name evidence="2" type="ORF">ASPVEDRAFT_203010</name>
</gene>
<dbReference type="PANTHER" id="PTHR32487:SF8">
    <property type="entry name" value="NAD-DEPENDENT EPIMERASE_DEHYDRATASE DOMAIN-CONTAINING PROTEIN"/>
    <property type="match status" value="1"/>
</dbReference>
<protein>
    <recommendedName>
        <fullName evidence="1">PRISE-like Rossmann-fold domain-containing protein</fullName>
    </recommendedName>
</protein>
<name>A0A1L9Q2D8_ASPVE</name>
<dbReference type="AlphaFoldDB" id="A0A1L9Q2D8"/>
<dbReference type="InterPro" id="IPR055222">
    <property type="entry name" value="PRISE-like_Rossmann-fold"/>
</dbReference>
<evidence type="ECO:0000313" key="2">
    <source>
        <dbReference type="EMBL" id="OJJ07899.1"/>
    </source>
</evidence>
<dbReference type="RefSeq" id="XP_040673661.1">
    <property type="nucleotide sequence ID" value="XM_040809394.1"/>
</dbReference>
<keyword evidence="3" id="KW-1185">Reference proteome</keyword>
<reference evidence="3" key="1">
    <citation type="journal article" date="2017" name="Genome Biol.">
        <title>Comparative genomics reveals high biological diversity and specific adaptations in the industrially and medically important fungal genus Aspergillus.</title>
        <authorList>
            <person name="de Vries R.P."/>
            <person name="Riley R."/>
            <person name="Wiebenga A."/>
            <person name="Aguilar-Osorio G."/>
            <person name="Amillis S."/>
            <person name="Uchima C.A."/>
            <person name="Anderluh G."/>
            <person name="Asadollahi M."/>
            <person name="Askin M."/>
            <person name="Barry K."/>
            <person name="Battaglia E."/>
            <person name="Bayram O."/>
            <person name="Benocci T."/>
            <person name="Braus-Stromeyer S.A."/>
            <person name="Caldana C."/>
            <person name="Canovas D."/>
            <person name="Cerqueira G.C."/>
            <person name="Chen F."/>
            <person name="Chen W."/>
            <person name="Choi C."/>
            <person name="Clum A."/>
            <person name="Dos Santos R.A."/>
            <person name="Damasio A.R."/>
            <person name="Diallinas G."/>
            <person name="Emri T."/>
            <person name="Fekete E."/>
            <person name="Flipphi M."/>
            <person name="Freyberg S."/>
            <person name="Gallo A."/>
            <person name="Gournas C."/>
            <person name="Habgood R."/>
            <person name="Hainaut M."/>
            <person name="Harispe M.L."/>
            <person name="Henrissat B."/>
            <person name="Hilden K.S."/>
            <person name="Hope R."/>
            <person name="Hossain A."/>
            <person name="Karabika E."/>
            <person name="Karaffa L."/>
            <person name="Karanyi Z."/>
            <person name="Krasevec N."/>
            <person name="Kuo A."/>
            <person name="Kusch H."/>
            <person name="LaButti K."/>
            <person name="Lagendijk E.L."/>
            <person name="Lapidus A."/>
            <person name="Levasseur A."/>
            <person name="Lindquist E."/>
            <person name="Lipzen A."/>
            <person name="Logrieco A.F."/>
            <person name="MacCabe A."/>
            <person name="Maekelae M.R."/>
            <person name="Malavazi I."/>
            <person name="Melin P."/>
            <person name="Meyer V."/>
            <person name="Mielnichuk N."/>
            <person name="Miskei M."/>
            <person name="Molnar A.P."/>
            <person name="Mule G."/>
            <person name="Ngan C.Y."/>
            <person name="Orejas M."/>
            <person name="Orosz E."/>
            <person name="Ouedraogo J.P."/>
            <person name="Overkamp K.M."/>
            <person name="Park H.-S."/>
            <person name="Perrone G."/>
            <person name="Piumi F."/>
            <person name="Punt P.J."/>
            <person name="Ram A.F."/>
            <person name="Ramon A."/>
            <person name="Rauscher S."/>
            <person name="Record E."/>
            <person name="Riano-Pachon D.M."/>
            <person name="Robert V."/>
            <person name="Roehrig J."/>
            <person name="Ruller R."/>
            <person name="Salamov A."/>
            <person name="Salih N.S."/>
            <person name="Samson R.A."/>
            <person name="Sandor E."/>
            <person name="Sanguinetti M."/>
            <person name="Schuetze T."/>
            <person name="Sepcic K."/>
            <person name="Shelest E."/>
            <person name="Sherlock G."/>
            <person name="Sophianopoulou V."/>
            <person name="Squina F.M."/>
            <person name="Sun H."/>
            <person name="Susca A."/>
            <person name="Todd R.B."/>
            <person name="Tsang A."/>
            <person name="Unkles S.E."/>
            <person name="van de Wiele N."/>
            <person name="van Rossen-Uffink D."/>
            <person name="Oliveira J.V."/>
            <person name="Vesth T.C."/>
            <person name="Visser J."/>
            <person name="Yu J.-H."/>
            <person name="Zhou M."/>
            <person name="Andersen M.R."/>
            <person name="Archer D.B."/>
            <person name="Baker S.E."/>
            <person name="Benoit I."/>
            <person name="Brakhage A.A."/>
            <person name="Braus G.H."/>
            <person name="Fischer R."/>
            <person name="Frisvad J.C."/>
            <person name="Goldman G.H."/>
            <person name="Houbraken J."/>
            <person name="Oakley B."/>
            <person name="Pocsi I."/>
            <person name="Scazzocchio C."/>
            <person name="Seiboth B."/>
            <person name="vanKuyk P.A."/>
            <person name="Wortman J."/>
            <person name="Dyer P.S."/>
            <person name="Grigoriev I.V."/>
        </authorList>
    </citation>
    <scope>NUCLEOTIDE SEQUENCE [LARGE SCALE GENOMIC DNA]</scope>
    <source>
        <strain evidence="3">CBS 583.65</strain>
    </source>
</reference>